<accession>A0A8J5RMI3</accession>
<evidence type="ECO:0000256" key="2">
    <source>
        <dbReference type="ARBA" id="ARBA00006824"/>
    </source>
</evidence>
<protein>
    <submittedName>
        <fullName evidence="8">Uncharacterized protein</fullName>
    </submittedName>
</protein>
<dbReference type="AlphaFoldDB" id="A0A8J5RMI3"/>
<evidence type="ECO:0000313" key="8">
    <source>
        <dbReference type="EMBL" id="KAG8048773.1"/>
    </source>
</evidence>
<dbReference type="InterPro" id="IPR007248">
    <property type="entry name" value="Mpv17_PMP22"/>
</dbReference>
<feature type="compositionally biased region" description="Low complexity" evidence="7">
    <location>
        <begin position="42"/>
        <end position="60"/>
    </location>
</feature>
<proteinExistence type="inferred from homology"/>
<comment type="subcellular location">
    <subcellularLocation>
        <location evidence="1">Membrane</location>
        <topology evidence="1">Multi-pass membrane protein</topology>
    </subcellularLocation>
</comment>
<name>A0A8J5RMI3_ZIZPA</name>
<keyword evidence="9" id="KW-1185">Reference proteome</keyword>
<sequence length="305" mass="32706">MPRGRTGGFPFLSSLARPPKPPNPSRKRSAAKQNQPRRRLRMAAAGALHAGGRHLLPLRRSPGAPWSHVRSHPISSKPPSGPPPPPPPPPVPPSAAAASRFATPFVAPAGRRGGAVGAGVVRWYLGSIEARPVLTKSVTAAAIFTVADLSSQMITLGSEDSLDLVRTLRMASYGLLISGPSLHLWFNFVSKVFPKKDVVSTLKKMFLGQAVYGPIINSVFFSYNAGLQVGHVVDEEEVALASRGSRCHGTTKVAVHELELLLGTKARLTREWGSPLLGQHAGVTKLLHMLDTWHAPHHLLDAELL</sequence>
<evidence type="ECO:0000313" key="9">
    <source>
        <dbReference type="Proteomes" id="UP000729402"/>
    </source>
</evidence>
<feature type="compositionally biased region" description="Pro residues" evidence="7">
    <location>
        <begin position="79"/>
        <end position="93"/>
    </location>
</feature>
<dbReference type="Proteomes" id="UP000729402">
    <property type="component" value="Unassembled WGS sequence"/>
</dbReference>
<reference evidence="8" key="2">
    <citation type="submission" date="2021-02" db="EMBL/GenBank/DDBJ databases">
        <authorList>
            <person name="Kimball J.A."/>
            <person name="Haas M.W."/>
            <person name="Macchietto M."/>
            <person name="Kono T."/>
            <person name="Duquette J."/>
            <person name="Shao M."/>
        </authorList>
    </citation>
    <scope>NUCLEOTIDE SEQUENCE</scope>
    <source>
        <tissue evidence="8">Fresh leaf tissue</tissue>
    </source>
</reference>
<comment type="similarity">
    <text evidence="2 6">Belongs to the peroxisomal membrane protein PXMP2/4 family.</text>
</comment>
<feature type="region of interest" description="Disordered" evidence="7">
    <location>
        <begin position="1"/>
        <end position="96"/>
    </location>
</feature>
<evidence type="ECO:0000256" key="6">
    <source>
        <dbReference type="RuleBase" id="RU363053"/>
    </source>
</evidence>
<keyword evidence="4" id="KW-1133">Transmembrane helix</keyword>
<evidence type="ECO:0000256" key="3">
    <source>
        <dbReference type="ARBA" id="ARBA00022692"/>
    </source>
</evidence>
<dbReference type="PANTHER" id="PTHR11266:SF18">
    <property type="entry name" value="OS12G0508100 PROTEIN"/>
    <property type="match status" value="1"/>
</dbReference>
<evidence type="ECO:0000256" key="1">
    <source>
        <dbReference type="ARBA" id="ARBA00004141"/>
    </source>
</evidence>
<dbReference type="PANTHER" id="PTHR11266">
    <property type="entry name" value="PEROXISOMAL MEMBRANE PROTEIN 2, PXMP2 MPV17"/>
    <property type="match status" value="1"/>
</dbReference>
<evidence type="ECO:0000256" key="4">
    <source>
        <dbReference type="ARBA" id="ARBA00022989"/>
    </source>
</evidence>
<dbReference type="EMBL" id="JAAALK010000289">
    <property type="protein sequence ID" value="KAG8048773.1"/>
    <property type="molecule type" value="Genomic_DNA"/>
</dbReference>
<reference evidence="8" key="1">
    <citation type="journal article" date="2021" name="bioRxiv">
        <title>Whole Genome Assembly and Annotation of Northern Wild Rice, Zizania palustris L., Supports a Whole Genome Duplication in the Zizania Genus.</title>
        <authorList>
            <person name="Haas M."/>
            <person name="Kono T."/>
            <person name="Macchietto M."/>
            <person name="Millas R."/>
            <person name="McGilp L."/>
            <person name="Shao M."/>
            <person name="Duquette J."/>
            <person name="Hirsch C.N."/>
            <person name="Kimball J."/>
        </authorList>
    </citation>
    <scope>NUCLEOTIDE SEQUENCE</scope>
    <source>
        <tissue evidence="8">Fresh leaf tissue</tissue>
    </source>
</reference>
<dbReference type="OrthoDB" id="430207at2759"/>
<feature type="compositionally biased region" description="Basic residues" evidence="7">
    <location>
        <begin position="25"/>
        <end position="41"/>
    </location>
</feature>
<gene>
    <name evidence="8" type="ORF">GUJ93_ZPchr0009g1032</name>
</gene>
<dbReference type="GO" id="GO:0005737">
    <property type="term" value="C:cytoplasm"/>
    <property type="evidence" value="ECO:0007669"/>
    <property type="project" value="TreeGrafter"/>
</dbReference>
<dbReference type="GO" id="GO:0016020">
    <property type="term" value="C:membrane"/>
    <property type="evidence" value="ECO:0007669"/>
    <property type="project" value="UniProtKB-SubCell"/>
</dbReference>
<organism evidence="8 9">
    <name type="scientific">Zizania palustris</name>
    <name type="common">Northern wild rice</name>
    <dbReference type="NCBI Taxonomy" id="103762"/>
    <lineage>
        <taxon>Eukaryota</taxon>
        <taxon>Viridiplantae</taxon>
        <taxon>Streptophyta</taxon>
        <taxon>Embryophyta</taxon>
        <taxon>Tracheophyta</taxon>
        <taxon>Spermatophyta</taxon>
        <taxon>Magnoliopsida</taxon>
        <taxon>Liliopsida</taxon>
        <taxon>Poales</taxon>
        <taxon>Poaceae</taxon>
        <taxon>BOP clade</taxon>
        <taxon>Oryzoideae</taxon>
        <taxon>Oryzeae</taxon>
        <taxon>Zizaniinae</taxon>
        <taxon>Zizania</taxon>
    </lineage>
</organism>
<keyword evidence="5" id="KW-0472">Membrane</keyword>
<evidence type="ECO:0000256" key="7">
    <source>
        <dbReference type="SAM" id="MobiDB-lite"/>
    </source>
</evidence>
<comment type="caution">
    <text evidence="8">The sequence shown here is derived from an EMBL/GenBank/DDBJ whole genome shotgun (WGS) entry which is preliminary data.</text>
</comment>
<evidence type="ECO:0000256" key="5">
    <source>
        <dbReference type="ARBA" id="ARBA00023136"/>
    </source>
</evidence>
<keyword evidence="3" id="KW-0812">Transmembrane</keyword>